<comment type="similarity">
    <text evidence="5">Belongs to the SAT4 family.</text>
</comment>
<dbReference type="OrthoDB" id="3903189at2759"/>
<evidence type="ECO:0000313" key="9">
    <source>
        <dbReference type="EMBL" id="KAJ4353341.1"/>
    </source>
</evidence>
<feature type="transmembrane region" description="Helical" evidence="7">
    <location>
        <begin position="97"/>
        <end position="117"/>
    </location>
</feature>
<comment type="caution">
    <text evidence="9">The sequence shown here is derived from an EMBL/GenBank/DDBJ whole genome shotgun (WGS) entry which is preliminary data.</text>
</comment>
<reference evidence="9" key="1">
    <citation type="submission" date="2022-10" db="EMBL/GenBank/DDBJ databases">
        <title>Tapping the CABI collections for fungal endophytes: first genome assemblies for Collariella, Neodidymelliopsis, Ascochyta clinopodiicola, Didymella pomorum, Didymosphaeria variabile, Neocosmospora piperis and Neocucurbitaria cava.</title>
        <authorList>
            <person name="Hill R."/>
        </authorList>
    </citation>
    <scope>NUCLEOTIDE SEQUENCE</scope>
    <source>
        <strain evidence="9">IMI 356815</strain>
    </source>
</reference>
<dbReference type="GeneID" id="80908599"/>
<feature type="transmembrane region" description="Helical" evidence="7">
    <location>
        <begin position="176"/>
        <end position="195"/>
    </location>
</feature>
<dbReference type="Proteomes" id="UP001140513">
    <property type="component" value="Unassembled WGS sequence"/>
</dbReference>
<keyword evidence="4 7" id="KW-0472">Membrane</keyword>
<feature type="transmembrane region" description="Helical" evidence="7">
    <location>
        <begin position="238"/>
        <end position="261"/>
    </location>
</feature>
<evidence type="ECO:0000256" key="1">
    <source>
        <dbReference type="ARBA" id="ARBA00004141"/>
    </source>
</evidence>
<dbReference type="EMBL" id="JAPEUX010000004">
    <property type="protein sequence ID" value="KAJ4353341.1"/>
    <property type="molecule type" value="Genomic_DNA"/>
</dbReference>
<feature type="transmembrane region" description="Helical" evidence="7">
    <location>
        <begin position="42"/>
        <end position="60"/>
    </location>
</feature>
<evidence type="ECO:0000259" key="8">
    <source>
        <dbReference type="Pfam" id="PF20684"/>
    </source>
</evidence>
<dbReference type="InterPro" id="IPR049326">
    <property type="entry name" value="Rhodopsin_dom_fungi"/>
</dbReference>
<feature type="region of interest" description="Disordered" evidence="6">
    <location>
        <begin position="345"/>
        <end position="385"/>
    </location>
</feature>
<keyword evidence="2 7" id="KW-0812">Transmembrane</keyword>
<name>A0A9W8XKE3_9PLEO</name>
<dbReference type="Pfam" id="PF20684">
    <property type="entry name" value="Fung_rhodopsin"/>
    <property type="match status" value="1"/>
</dbReference>
<evidence type="ECO:0000256" key="6">
    <source>
        <dbReference type="SAM" id="MobiDB-lite"/>
    </source>
</evidence>
<keyword evidence="10" id="KW-1185">Reference proteome</keyword>
<gene>
    <name evidence="9" type="ORF">N0V89_005069</name>
</gene>
<feature type="transmembrane region" description="Helical" evidence="7">
    <location>
        <begin position="207"/>
        <end position="226"/>
    </location>
</feature>
<proteinExistence type="inferred from homology"/>
<keyword evidence="3 7" id="KW-1133">Transmembrane helix</keyword>
<sequence>MASDVLAEMWAWYGLTVVVVGARFLSRRTLFKSFKALQADDWLMLFLMLVYTGLLAVINIQTHTPTNLIDPAENITLTPEDIKVREYGSKLVLVTEHLQMIVIWSVKACLLILYSRLTMSLRHNRFVKFVAWYTGASFVVMEILWFVWCRPFHFYWKVPAPNLNCSAETNHMITNAVFNLSSDVMIVALPMPVLIGSQLPWKRKLTLCCVFALGIFTILAAALSKYYSLGTPYGTQWIYWYIREVSTAIIAANLPLTWTLLQRIFGMSNFYSRNKSSDPRSGRATGQSKFRSTYGNLTSRTRDTNDRKPKDPHPIDISPSESQEQINGEYDIPLKIWQQQEVRITSEEVDPNDRSSLSDKSEKSVPGVASFVSPTGSINGEPTVRNAEMGITTNVSRAI</sequence>
<feature type="domain" description="Rhodopsin" evidence="8">
    <location>
        <begin position="23"/>
        <end position="263"/>
    </location>
</feature>
<evidence type="ECO:0000256" key="4">
    <source>
        <dbReference type="ARBA" id="ARBA00023136"/>
    </source>
</evidence>
<evidence type="ECO:0000256" key="5">
    <source>
        <dbReference type="ARBA" id="ARBA00038359"/>
    </source>
</evidence>
<feature type="transmembrane region" description="Helical" evidence="7">
    <location>
        <begin position="129"/>
        <end position="148"/>
    </location>
</feature>
<comment type="subcellular location">
    <subcellularLocation>
        <location evidence="1">Membrane</location>
        <topology evidence="1">Multi-pass membrane protein</topology>
    </subcellularLocation>
</comment>
<feature type="compositionally biased region" description="Basic and acidic residues" evidence="6">
    <location>
        <begin position="300"/>
        <end position="314"/>
    </location>
</feature>
<dbReference type="AlphaFoldDB" id="A0A9W8XKE3"/>
<dbReference type="GO" id="GO:0016020">
    <property type="term" value="C:membrane"/>
    <property type="evidence" value="ECO:0007669"/>
    <property type="project" value="UniProtKB-SubCell"/>
</dbReference>
<organism evidence="9 10">
    <name type="scientific">Didymosphaeria variabile</name>
    <dbReference type="NCBI Taxonomy" id="1932322"/>
    <lineage>
        <taxon>Eukaryota</taxon>
        <taxon>Fungi</taxon>
        <taxon>Dikarya</taxon>
        <taxon>Ascomycota</taxon>
        <taxon>Pezizomycotina</taxon>
        <taxon>Dothideomycetes</taxon>
        <taxon>Pleosporomycetidae</taxon>
        <taxon>Pleosporales</taxon>
        <taxon>Massarineae</taxon>
        <taxon>Didymosphaeriaceae</taxon>
        <taxon>Didymosphaeria</taxon>
    </lineage>
</organism>
<dbReference type="PANTHER" id="PTHR33048">
    <property type="entry name" value="PTH11-LIKE INTEGRAL MEMBRANE PROTEIN (AFU_ORTHOLOGUE AFUA_5G11245)"/>
    <property type="match status" value="1"/>
</dbReference>
<dbReference type="RefSeq" id="XP_056071115.1">
    <property type="nucleotide sequence ID" value="XM_056213848.1"/>
</dbReference>
<evidence type="ECO:0000313" key="10">
    <source>
        <dbReference type="Proteomes" id="UP001140513"/>
    </source>
</evidence>
<evidence type="ECO:0000256" key="2">
    <source>
        <dbReference type="ARBA" id="ARBA00022692"/>
    </source>
</evidence>
<evidence type="ECO:0000256" key="3">
    <source>
        <dbReference type="ARBA" id="ARBA00022989"/>
    </source>
</evidence>
<feature type="region of interest" description="Disordered" evidence="6">
    <location>
        <begin position="273"/>
        <end position="324"/>
    </location>
</feature>
<feature type="compositionally biased region" description="Polar residues" evidence="6">
    <location>
        <begin position="284"/>
        <end position="299"/>
    </location>
</feature>
<dbReference type="PANTHER" id="PTHR33048:SF47">
    <property type="entry name" value="INTEGRAL MEMBRANE PROTEIN-RELATED"/>
    <property type="match status" value="1"/>
</dbReference>
<evidence type="ECO:0000256" key="7">
    <source>
        <dbReference type="SAM" id="Phobius"/>
    </source>
</evidence>
<accession>A0A9W8XKE3</accession>
<feature type="compositionally biased region" description="Basic and acidic residues" evidence="6">
    <location>
        <begin position="351"/>
        <end position="363"/>
    </location>
</feature>
<dbReference type="InterPro" id="IPR052337">
    <property type="entry name" value="SAT4-like"/>
</dbReference>
<protein>
    <recommendedName>
        <fullName evidence="8">Rhodopsin domain-containing protein</fullName>
    </recommendedName>
</protein>